<feature type="non-terminal residue" evidence="1">
    <location>
        <position position="73"/>
    </location>
</feature>
<comment type="caution">
    <text evidence="1">The sequence shown here is derived from an EMBL/GenBank/DDBJ whole genome shotgun (WGS) entry which is preliminary data.</text>
</comment>
<sequence>EEREENGEDIEFTHRQIENSREKKNEYQIDNYEYPCSFLDVKTKSSEILPEEEFLIVAHLRPSMRKTSEDSER</sequence>
<accession>A0AAN5C6Q6</accession>
<organism evidence="1 2">
    <name type="scientific">Pristionchus mayeri</name>
    <dbReference type="NCBI Taxonomy" id="1317129"/>
    <lineage>
        <taxon>Eukaryota</taxon>
        <taxon>Metazoa</taxon>
        <taxon>Ecdysozoa</taxon>
        <taxon>Nematoda</taxon>
        <taxon>Chromadorea</taxon>
        <taxon>Rhabditida</taxon>
        <taxon>Rhabditina</taxon>
        <taxon>Diplogasteromorpha</taxon>
        <taxon>Diplogasteroidea</taxon>
        <taxon>Neodiplogasteridae</taxon>
        <taxon>Pristionchus</taxon>
    </lineage>
</organism>
<proteinExistence type="predicted"/>
<protein>
    <submittedName>
        <fullName evidence="1">Uncharacterized protein</fullName>
    </submittedName>
</protein>
<gene>
    <name evidence="1" type="ORF">PMAYCL1PPCAC_02945</name>
</gene>
<evidence type="ECO:0000313" key="1">
    <source>
        <dbReference type="EMBL" id="GMR32750.1"/>
    </source>
</evidence>
<dbReference type="EMBL" id="BTRK01000001">
    <property type="protein sequence ID" value="GMR32750.1"/>
    <property type="molecule type" value="Genomic_DNA"/>
</dbReference>
<reference evidence="2" key="1">
    <citation type="submission" date="2022-10" db="EMBL/GenBank/DDBJ databases">
        <title>Genome assembly of Pristionchus species.</title>
        <authorList>
            <person name="Yoshida K."/>
            <person name="Sommer R.J."/>
        </authorList>
    </citation>
    <scope>NUCLEOTIDE SEQUENCE [LARGE SCALE GENOMIC DNA]</scope>
    <source>
        <strain evidence="2">RS5460</strain>
    </source>
</reference>
<keyword evidence="2" id="KW-1185">Reference proteome</keyword>
<dbReference type="AlphaFoldDB" id="A0AAN5C6Q6"/>
<name>A0AAN5C6Q6_9BILA</name>
<evidence type="ECO:0000313" key="2">
    <source>
        <dbReference type="Proteomes" id="UP001328107"/>
    </source>
</evidence>
<feature type="non-terminal residue" evidence="1">
    <location>
        <position position="1"/>
    </location>
</feature>
<dbReference type="Proteomes" id="UP001328107">
    <property type="component" value="Unassembled WGS sequence"/>
</dbReference>